<keyword evidence="2" id="KW-1185">Reference proteome</keyword>
<dbReference type="EMBL" id="WRXN01000010">
    <property type="protein sequence ID" value="MVT10671.1"/>
    <property type="molecule type" value="Genomic_DNA"/>
</dbReference>
<dbReference type="RefSeq" id="WP_157308113.1">
    <property type="nucleotide sequence ID" value="NZ_WRXN01000010.1"/>
</dbReference>
<dbReference type="PROSITE" id="PS51257">
    <property type="entry name" value="PROKAR_LIPOPROTEIN"/>
    <property type="match status" value="1"/>
</dbReference>
<evidence type="ECO:0000313" key="2">
    <source>
        <dbReference type="Proteomes" id="UP000461730"/>
    </source>
</evidence>
<gene>
    <name evidence="1" type="ORF">GO493_20540</name>
</gene>
<dbReference type="AlphaFoldDB" id="A0A7K1U8I5"/>
<sequence length="244" mass="27510">MKYLLLSFHVILGFLSCTPVVSESKKPVNTKSKTVLLNPLDTAVYFSGIWVNERYAESVKTLQSPRESFKEDYIMRSCIVIPGRTLQITKLISSFHEGGGDAVVVKEGEKYRLYTADLKSVNSEIQILSPGRMKLFDEYFIKISQADTEIPGLGILQDILFSGTYRLAGGGQVTFGKDGRVSGLDSFKQYIPVIDYTTEEDSTADLLVLKGKTEHRYKYRFAQDSLSVYEPQGKKIYSLLRITR</sequence>
<dbReference type="Proteomes" id="UP000461730">
    <property type="component" value="Unassembled WGS sequence"/>
</dbReference>
<accession>A0A7K1U8I5</accession>
<organism evidence="1 2">
    <name type="scientific">Chitinophaga tropicalis</name>
    <dbReference type="NCBI Taxonomy" id="2683588"/>
    <lineage>
        <taxon>Bacteria</taxon>
        <taxon>Pseudomonadati</taxon>
        <taxon>Bacteroidota</taxon>
        <taxon>Chitinophagia</taxon>
        <taxon>Chitinophagales</taxon>
        <taxon>Chitinophagaceae</taxon>
        <taxon>Chitinophaga</taxon>
    </lineage>
</organism>
<protein>
    <recommendedName>
        <fullName evidence="3">Lipoprotein</fullName>
    </recommendedName>
</protein>
<reference evidence="1 2" key="1">
    <citation type="submission" date="2019-12" db="EMBL/GenBank/DDBJ databases">
        <title>Chitinophaga sp. strain ysch24 (GDMCC 1.1355), whole genome shotgun sequence.</title>
        <authorList>
            <person name="Zhang X."/>
        </authorList>
    </citation>
    <scope>NUCLEOTIDE SEQUENCE [LARGE SCALE GENOMIC DNA]</scope>
    <source>
        <strain evidence="2">ysch24</strain>
    </source>
</reference>
<comment type="caution">
    <text evidence="1">The sequence shown here is derived from an EMBL/GenBank/DDBJ whole genome shotgun (WGS) entry which is preliminary data.</text>
</comment>
<name>A0A7K1U8I5_9BACT</name>
<proteinExistence type="predicted"/>
<evidence type="ECO:0008006" key="3">
    <source>
        <dbReference type="Google" id="ProtNLM"/>
    </source>
</evidence>
<evidence type="ECO:0000313" key="1">
    <source>
        <dbReference type="EMBL" id="MVT10671.1"/>
    </source>
</evidence>